<dbReference type="CDD" id="cd03017">
    <property type="entry name" value="PRX_BCP"/>
    <property type="match status" value="1"/>
</dbReference>
<comment type="subunit">
    <text evidence="2">Monomer.</text>
</comment>
<dbReference type="Proteomes" id="UP000268094">
    <property type="component" value="Unassembled WGS sequence"/>
</dbReference>
<evidence type="ECO:0000313" key="15">
    <source>
        <dbReference type="EMBL" id="RKG84213.1"/>
    </source>
</evidence>
<evidence type="ECO:0000313" key="16">
    <source>
        <dbReference type="Proteomes" id="UP000268094"/>
    </source>
</evidence>
<sequence length="146" mass="16092">MLKQGDVAPEFTVKDHTGKTHSLSDYRGKNVVLWFYPKADTPGCTAEGCSFRDHKAQYEQKGTVILGISFDTPEENQAFAKKFDFNFPLLCDVDRKVGLAYGAADDASAANARRVGVVIGPDGKVKEWHAKVDARAFPQEALSRLQ</sequence>
<feature type="domain" description="Thioredoxin" evidence="14">
    <location>
        <begin position="2"/>
        <end position="146"/>
    </location>
</feature>
<dbReference type="GO" id="GO:0045454">
    <property type="term" value="P:cell redox homeostasis"/>
    <property type="evidence" value="ECO:0007669"/>
    <property type="project" value="TreeGrafter"/>
</dbReference>
<keyword evidence="6" id="KW-0560">Oxidoreductase</keyword>
<dbReference type="Gene3D" id="3.40.30.10">
    <property type="entry name" value="Glutaredoxin"/>
    <property type="match status" value="1"/>
</dbReference>
<comment type="function">
    <text evidence="1">Thiol-specific peroxidase that catalyzes the reduction of hydrogen peroxide and organic hydroperoxides to water and alcohols, respectively. Plays a role in cell protection against oxidative stress by detoxifying peroxides and as sensor of hydrogen peroxide-mediated signaling events.</text>
</comment>
<evidence type="ECO:0000256" key="3">
    <source>
        <dbReference type="ARBA" id="ARBA00013017"/>
    </source>
</evidence>
<dbReference type="GO" id="GO:0034599">
    <property type="term" value="P:cellular response to oxidative stress"/>
    <property type="evidence" value="ECO:0007669"/>
    <property type="project" value="TreeGrafter"/>
</dbReference>
<evidence type="ECO:0000256" key="1">
    <source>
        <dbReference type="ARBA" id="ARBA00003330"/>
    </source>
</evidence>
<evidence type="ECO:0000256" key="11">
    <source>
        <dbReference type="ARBA" id="ARBA00042639"/>
    </source>
</evidence>
<evidence type="ECO:0000256" key="2">
    <source>
        <dbReference type="ARBA" id="ARBA00011245"/>
    </source>
</evidence>
<evidence type="ECO:0000256" key="10">
    <source>
        <dbReference type="ARBA" id="ARBA00038489"/>
    </source>
</evidence>
<name>A0A3A8J3V2_9BACT</name>
<keyword evidence="16" id="KW-1185">Reference proteome</keyword>
<organism evidence="15 16">
    <name type="scientific">Corallococcus terminator</name>
    <dbReference type="NCBI Taxonomy" id="2316733"/>
    <lineage>
        <taxon>Bacteria</taxon>
        <taxon>Pseudomonadati</taxon>
        <taxon>Myxococcota</taxon>
        <taxon>Myxococcia</taxon>
        <taxon>Myxococcales</taxon>
        <taxon>Cystobacterineae</taxon>
        <taxon>Myxococcaceae</taxon>
        <taxon>Corallococcus</taxon>
    </lineage>
</organism>
<keyword evidence="4" id="KW-0575">Peroxidase</keyword>
<comment type="catalytic activity">
    <reaction evidence="12">
        <text>a hydroperoxide + [thioredoxin]-dithiol = an alcohol + [thioredoxin]-disulfide + H2O</text>
        <dbReference type="Rhea" id="RHEA:62620"/>
        <dbReference type="Rhea" id="RHEA-COMP:10698"/>
        <dbReference type="Rhea" id="RHEA-COMP:10700"/>
        <dbReference type="ChEBI" id="CHEBI:15377"/>
        <dbReference type="ChEBI" id="CHEBI:29950"/>
        <dbReference type="ChEBI" id="CHEBI:30879"/>
        <dbReference type="ChEBI" id="CHEBI:35924"/>
        <dbReference type="ChEBI" id="CHEBI:50058"/>
        <dbReference type="EC" id="1.11.1.24"/>
    </reaction>
</comment>
<evidence type="ECO:0000256" key="13">
    <source>
        <dbReference type="PIRSR" id="PIRSR000239-1"/>
    </source>
</evidence>
<evidence type="ECO:0000256" key="7">
    <source>
        <dbReference type="ARBA" id="ARBA00023157"/>
    </source>
</evidence>
<evidence type="ECO:0000256" key="8">
    <source>
        <dbReference type="ARBA" id="ARBA00023284"/>
    </source>
</evidence>
<comment type="similarity">
    <text evidence="10">Belongs to the peroxiredoxin family. BCP/PrxQ subfamily.</text>
</comment>
<dbReference type="GO" id="GO:0005737">
    <property type="term" value="C:cytoplasm"/>
    <property type="evidence" value="ECO:0007669"/>
    <property type="project" value="TreeGrafter"/>
</dbReference>
<dbReference type="PANTHER" id="PTHR42801:SF4">
    <property type="entry name" value="AHPC_TSA FAMILY PROTEIN"/>
    <property type="match status" value="1"/>
</dbReference>
<accession>A0A3A8J3V2</accession>
<dbReference type="SUPFAM" id="SSF52833">
    <property type="entry name" value="Thioredoxin-like"/>
    <property type="match status" value="1"/>
</dbReference>
<dbReference type="PROSITE" id="PS51352">
    <property type="entry name" value="THIOREDOXIN_2"/>
    <property type="match status" value="1"/>
</dbReference>
<evidence type="ECO:0000256" key="5">
    <source>
        <dbReference type="ARBA" id="ARBA00022862"/>
    </source>
</evidence>
<gene>
    <name evidence="15" type="ORF">D7V88_22430</name>
</gene>
<evidence type="ECO:0000256" key="12">
    <source>
        <dbReference type="ARBA" id="ARBA00049091"/>
    </source>
</evidence>
<evidence type="ECO:0000256" key="6">
    <source>
        <dbReference type="ARBA" id="ARBA00023002"/>
    </source>
</evidence>
<dbReference type="AlphaFoldDB" id="A0A3A8J3V2"/>
<dbReference type="PIRSF" id="PIRSF000239">
    <property type="entry name" value="AHPC"/>
    <property type="match status" value="1"/>
</dbReference>
<dbReference type="Pfam" id="PF00578">
    <property type="entry name" value="AhpC-TSA"/>
    <property type="match status" value="1"/>
</dbReference>
<reference evidence="16" key="1">
    <citation type="submission" date="2018-09" db="EMBL/GenBank/DDBJ databases">
        <authorList>
            <person name="Livingstone P.G."/>
            <person name="Whitworth D.E."/>
        </authorList>
    </citation>
    <scope>NUCLEOTIDE SEQUENCE [LARGE SCALE GENOMIC DNA]</scope>
    <source>
        <strain evidence="16">CA054A</strain>
    </source>
</reference>
<dbReference type="InterPro" id="IPR036249">
    <property type="entry name" value="Thioredoxin-like_sf"/>
</dbReference>
<dbReference type="EMBL" id="RAVZ01000161">
    <property type="protein sequence ID" value="RKG84213.1"/>
    <property type="molecule type" value="Genomic_DNA"/>
</dbReference>
<dbReference type="InterPro" id="IPR013766">
    <property type="entry name" value="Thioredoxin_domain"/>
</dbReference>
<evidence type="ECO:0000256" key="4">
    <source>
        <dbReference type="ARBA" id="ARBA00022559"/>
    </source>
</evidence>
<dbReference type="PANTHER" id="PTHR42801">
    <property type="entry name" value="THIOREDOXIN-DEPENDENT PEROXIDE REDUCTASE"/>
    <property type="match status" value="1"/>
</dbReference>
<dbReference type="InterPro" id="IPR050924">
    <property type="entry name" value="Peroxiredoxin_BCP/PrxQ"/>
</dbReference>
<keyword evidence="8" id="KW-0676">Redox-active center</keyword>
<keyword evidence="7" id="KW-1015">Disulfide bond</keyword>
<evidence type="ECO:0000259" key="14">
    <source>
        <dbReference type="PROSITE" id="PS51352"/>
    </source>
</evidence>
<dbReference type="OrthoDB" id="9812811at2"/>
<feature type="active site" description="Cysteine sulfenic acid (-SOH) intermediate; for peroxidase activity" evidence="13">
    <location>
        <position position="44"/>
    </location>
</feature>
<dbReference type="EC" id="1.11.1.24" evidence="3"/>
<dbReference type="GO" id="GO:0008379">
    <property type="term" value="F:thioredoxin peroxidase activity"/>
    <property type="evidence" value="ECO:0007669"/>
    <property type="project" value="TreeGrafter"/>
</dbReference>
<dbReference type="InterPro" id="IPR000866">
    <property type="entry name" value="AhpC/TSA"/>
</dbReference>
<evidence type="ECO:0000256" key="9">
    <source>
        <dbReference type="ARBA" id="ARBA00032824"/>
    </source>
</evidence>
<dbReference type="RefSeq" id="WP_120542695.1">
    <property type="nucleotide sequence ID" value="NZ_RAVZ01000161.1"/>
</dbReference>
<protein>
    <recommendedName>
        <fullName evidence="3">thioredoxin-dependent peroxiredoxin</fullName>
        <ecNumber evidence="3">1.11.1.24</ecNumber>
    </recommendedName>
    <alternativeName>
        <fullName evidence="9">Thioredoxin peroxidase</fullName>
    </alternativeName>
    <alternativeName>
        <fullName evidence="11">Thioredoxin-dependent peroxiredoxin Bcp</fullName>
    </alternativeName>
</protein>
<dbReference type="InterPro" id="IPR024706">
    <property type="entry name" value="Peroxiredoxin_AhpC-typ"/>
</dbReference>
<keyword evidence="5" id="KW-0049">Antioxidant</keyword>
<proteinExistence type="inferred from homology"/>
<comment type="caution">
    <text evidence="15">The sequence shown here is derived from an EMBL/GenBank/DDBJ whole genome shotgun (WGS) entry which is preliminary data.</text>
</comment>